<dbReference type="PIRSF" id="PIRSF016487">
    <property type="entry name" value="CYTH_UCP016487"/>
    <property type="match status" value="1"/>
</dbReference>
<organism evidence="1 2">
    <name type="scientific">Alteromonas gilva</name>
    <dbReference type="NCBI Taxonomy" id="2987522"/>
    <lineage>
        <taxon>Bacteria</taxon>
        <taxon>Pseudomonadati</taxon>
        <taxon>Pseudomonadota</taxon>
        <taxon>Gammaproteobacteria</taxon>
        <taxon>Alteromonadales</taxon>
        <taxon>Alteromonadaceae</taxon>
        <taxon>Alteromonas/Salinimonas group</taxon>
        <taxon>Alteromonas</taxon>
    </lineage>
</organism>
<evidence type="ECO:0000313" key="1">
    <source>
        <dbReference type="EMBL" id="MDC8830091.1"/>
    </source>
</evidence>
<dbReference type="RefSeq" id="WP_273638820.1">
    <property type="nucleotide sequence ID" value="NZ_JAQQXP010000001.1"/>
</dbReference>
<evidence type="ECO:0008006" key="3">
    <source>
        <dbReference type="Google" id="ProtNLM"/>
    </source>
</evidence>
<dbReference type="InterPro" id="IPR012042">
    <property type="entry name" value="NeuTTM/CthTTM-like"/>
</dbReference>
<reference evidence="1 2" key="1">
    <citation type="submission" date="2022-10" db="EMBL/GenBank/DDBJ databases">
        <title>Alteromonas sp. chi3 Genome sequencing.</title>
        <authorList>
            <person name="Park S."/>
        </authorList>
    </citation>
    <scope>NUCLEOTIDE SEQUENCE [LARGE SCALE GENOMIC DNA]</scope>
    <source>
        <strain evidence="2">chi3</strain>
    </source>
</reference>
<accession>A0ABT5L116</accession>
<dbReference type="Proteomes" id="UP001218788">
    <property type="component" value="Unassembled WGS sequence"/>
</dbReference>
<protein>
    <recommendedName>
        <fullName evidence="3">CYTH domain-containing protein</fullName>
    </recommendedName>
</protein>
<proteinExistence type="predicted"/>
<comment type="caution">
    <text evidence="1">The sequence shown here is derived from an EMBL/GenBank/DDBJ whole genome shotgun (WGS) entry which is preliminary data.</text>
</comment>
<dbReference type="EMBL" id="JAQQXP010000001">
    <property type="protein sequence ID" value="MDC8830091.1"/>
    <property type="molecule type" value="Genomic_DNA"/>
</dbReference>
<dbReference type="PANTHER" id="PTHR40114">
    <property type="entry name" value="SLR0698 PROTEIN"/>
    <property type="match status" value="1"/>
</dbReference>
<dbReference type="Gene3D" id="2.40.320.10">
    <property type="entry name" value="Hypothetical Protein Pfu-838710-001"/>
    <property type="match status" value="1"/>
</dbReference>
<name>A0ABT5L116_9ALTE</name>
<gene>
    <name evidence="1" type="ORF">OIK42_04860</name>
</gene>
<dbReference type="InterPro" id="IPR033469">
    <property type="entry name" value="CYTH-like_dom_sf"/>
</dbReference>
<sequence length="167" mass="19853">MRDQRLNERKFVITYLPEGLLRKKRSVCVREGYLTVHNERQVHISDYGGQYTMTIRQGKRLKVTEAEISLSDEQFNDLWPLTQHMRIEKSRYRIERLGYKLSVDVFRQHLEGLMLAAVEFDSEVDCRRFLAPDFTDFEVTHRREYQNEQLARLGMPDTFAKASMSMV</sequence>
<dbReference type="PANTHER" id="PTHR40114:SF1">
    <property type="entry name" value="SLR0698 PROTEIN"/>
    <property type="match status" value="1"/>
</dbReference>
<evidence type="ECO:0000313" key="2">
    <source>
        <dbReference type="Proteomes" id="UP001218788"/>
    </source>
</evidence>
<keyword evidence="2" id="KW-1185">Reference proteome</keyword>
<dbReference type="SUPFAM" id="SSF55154">
    <property type="entry name" value="CYTH-like phosphatases"/>
    <property type="match status" value="1"/>
</dbReference>